<organism evidence="2 3">
    <name type="scientific">Gloeobacter morelensis MG652769</name>
    <dbReference type="NCBI Taxonomy" id="2781736"/>
    <lineage>
        <taxon>Bacteria</taxon>
        <taxon>Bacillati</taxon>
        <taxon>Cyanobacteriota</taxon>
        <taxon>Cyanophyceae</taxon>
        <taxon>Gloeobacterales</taxon>
        <taxon>Gloeobacteraceae</taxon>
        <taxon>Gloeobacter</taxon>
        <taxon>Gloeobacter morelensis</taxon>
    </lineage>
</organism>
<dbReference type="PANTHER" id="PTHR42188">
    <property type="entry name" value="23S RRNA-SPECIFIC ENDONUCLEASE VAPC20"/>
    <property type="match status" value="1"/>
</dbReference>
<dbReference type="SUPFAM" id="SSF88723">
    <property type="entry name" value="PIN domain-like"/>
    <property type="match status" value="1"/>
</dbReference>
<accession>A0ABY3PLV1</accession>
<reference evidence="2 3" key="1">
    <citation type="journal article" date="2021" name="Genome Biol. Evol.">
        <title>Complete Genome Sequencing of a Novel Gloeobacter Species from a Waterfall Cave in Mexico.</title>
        <authorList>
            <person name="Saw J.H."/>
            <person name="Cardona T."/>
            <person name="Montejano G."/>
        </authorList>
    </citation>
    <scope>NUCLEOTIDE SEQUENCE [LARGE SCALE GENOMIC DNA]</scope>
    <source>
        <strain evidence="2">MG652769</strain>
    </source>
</reference>
<dbReference type="PANTHER" id="PTHR42188:SF1">
    <property type="entry name" value="23S RRNA-SPECIFIC ENDONUCLEASE VAPC20"/>
    <property type="match status" value="1"/>
</dbReference>
<evidence type="ECO:0000313" key="2">
    <source>
        <dbReference type="EMBL" id="UFP94680.1"/>
    </source>
</evidence>
<proteinExistence type="predicted"/>
<dbReference type="Proteomes" id="UP001054846">
    <property type="component" value="Chromosome"/>
</dbReference>
<dbReference type="InterPro" id="IPR029060">
    <property type="entry name" value="PIN-like_dom_sf"/>
</dbReference>
<gene>
    <name evidence="2" type="ORF">ISF26_00005</name>
</gene>
<name>A0ABY3PLV1_9CYAN</name>
<dbReference type="RefSeq" id="WP_230841732.1">
    <property type="nucleotide sequence ID" value="NZ_CP063845.1"/>
</dbReference>
<feature type="domain" description="PIN" evidence="1">
    <location>
        <begin position="7"/>
        <end position="128"/>
    </location>
</feature>
<evidence type="ECO:0000313" key="3">
    <source>
        <dbReference type="Proteomes" id="UP001054846"/>
    </source>
</evidence>
<dbReference type="InterPro" id="IPR002716">
    <property type="entry name" value="PIN_dom"/>
</dbReference>
<sequence length="138" mass="15625">MNTKRLLLDTVFIQALLNRRDQCHLQARAAFPMVREALEVWVTEAVLTEVGNALSAIDRSAAVQFIEQCYRTVNVRVVSVDRALLMRALRLYSSRQDKTWGLTDCISFAVMQEQGLLEAVTADEHFVQAGYRALLLNP</sequence>
<dbReference type="InterPro" id="IPR039018">
    <property type="entry name" value="VapC20-like"/>
</dbReference>
<evidence type="ECO:0000259" key="1">
    <source>
        <dbReference type="Pfam" id="PF01850"/>
    </source>
</evidence>
<protein>
    <submittedName>
        <fullName evidence="2">Type II toxin-antitoxin system VapC family toxin</fullName>
    </submittedName>
</protein>
<dbReference type="Gene3D" id="3.40.50.1010">
    <property type="entry name" value="5'-nuclease"/>
    <property type="match status" value="1"/>
</dbReference>
<keyword evidence="3" id="KW-1185">Reference proteome</keyword>
<dbReference type="Pfam" id="PF01850">
    <property type="entry name" value="PIN"/>
    <property type="match status" value="1"/>
</dbReference>
<dbReference type="EMBL" id="CP063845">
    <property type="protein sequence ID" value="UFP94680.1"/>
    <property type="molecule type" value="Genomic_DNA"/>
</dbReference>